<dbReference type="EMBL" id="JBJJXI010000055">
    <property type="protein sequence ID" value="KAL3399819.1"/>
    <property type="molecule type" value="Genomic_DNA"/>
</dbReference>
<reference evidence="1 2" key="1">
    <citation type="journal article" date="2024" name="bioRxiv">
        <title>A reference genome for Trichogramma kaykai: A tiny desert-dwelling parasitoid wasp with competing sex-ratio distorters.</title>
        <authorList>
            <person name="Culotta J."/>
            <person name="Lindsey A.R."/>
        </authorList>
    </citation>
    <scope>NUCLEOTIDE SEQUENCE [LARGE SCALE GENOMIC DNA]</scope>
    <source>
        <strain evidence="1 2">KSX58</strain>
    </source>
</reference>
<sequence length="85" mass="9838">MMISLERVASRRRRARLYRTFFLPKSSEFQSAAQRRRLLRALFSIGKANRPGPLSHLRRAPIQTKLSARAKKCTRLLSSPERAKS</sequence>
<evidence type="ECO:0000313" key="1">
    <source>
        <dbReference type="EMBL" id="KAL3399819.1"/>
    </source>
</evidence>
<evidence type="ECO:0000313" key="2">
    <source>
        <dbReference type="Proteomes" id="UP001627154"/>
    </source>
</evidence>
<protein>
    <submittedName>
        <fullName evidence="1">Uncharacterized protein</fullName>
    </submittedName>
</protein>
<dbReference type="AlphaFoldDB" id="A0ABD2X3G0"/>
<keyword evidence="2" id="KW-1185">Reference proteome</keyword>
<proteinExistence type="predicted"/>
<name>A0ABD2X3G0_9HYME</name>
<comment type="caution">
    <text evidence="1">The sequence shown here is derived from an EMBL/GenBank/DDBJ whole genome shotgun (WGS) entry which is preliminary data.</text>
</comment>
<gene>
    <name evidence="1" type="ORF">TKK_007054</name>
</gene>
<dbReference type="Proteomes" id="UP001627154">
    <property type="component" value="Unassembled WGS sequence"/>
</dbReference>
<accession>A0ABD2X3G0</accession>
<organism evidence="1 2">
    <name type="scientific">Trichogramma kaykai</name>
    <dbReference type="NCBI Taxonomy" id="54128"/>
    <lineage>
        <taxon>Eukaryota</taxon>
        <taxon>Metazoa</taxon>
        <taxon>Ecdysozoa</taxon>
        <taxon>Arthropoda</taxon>
        <taxon>Hexapoda</taxon>
        <taxon>Insecta</taxon>
        <taxon>Pterygota</taxon>
        <taxon>Neoptera</taxon>
        <taxon>Endopterygota</taxon>
        <taxon>Hymenoptera</taxon>
        <taxon>Apocrita</taxon>
        <taxon>Proctotrupomorpha</taxon>
        <taxon>Chalcidoidea</taxon>
        <taxon>Trichogrammatidae</taxon>
        <taxon>Trichogramma</taxon>
    </lineage>
</organism>